<feature type="domain" description="Anti-sigma-28 factor FlgM C-terminal" evidence="8">
    <location>
        <begin position="37"/>
        <end position="84"/>
    </location>
</feature>
<dbReference type="NCBIfam" id="TIGR03824">
    <property type="entry name" value="FlgM_jcvi"/>
    <property type="match status" value="1"/>
</dbReference>
<evidence type="ECO:0000256" key="1">
    <source>
        <dbReference type="ARBA" id="ARBA00005322"/>
    </source>
</evidence>
<protein>
    <recommendedName>
        <fullName evidence="2">Negative regulator of flagellin synthesis</fullName>
    </recommendedName>
</protein>
<keyword evidence="4" id="KW-1005">Bacterial flagellum biogenesis</keyword>
<dbReference type="Pfam" id="PF04316">
    <property type="entry name" value="FlgM"/>
    <property type="match status" value="1"/>
</dbReference>
<evidence type="ECO:0000256" key="2">
    <source>
        <dbReference type="ARBA" id="ARBA00017823"/>
    </source>
</evidence>
<evidence type="ECO:0000256" key="3">
    <source>
        <dbReference type="ARBA" id="ARBA00022491"/>
    </source>
</evidence>
<feature type="compositionally biased region" description="Polar residues" evidence="7">
    <location>
        <begin position="1"/>
        <end position="19"/>
    </location>
</feature>
<feature type="region of interest" description="Disordered" evidence="7">
    <location>
        <begin position="1"/>
        <end position="29"/>
    </location>
</feature>
<keyword evidence="9" id="KW-0966">Cell projection</keyword>
<dbReference type="GO" id="GO:0045892">
    <property type="term" value="P:negative regulation of DNA-templated transcription"/>
    <property type="evidence" value="ECO:0007669"/>
    <property type="project" value="InterPro"/>
</dbReference>
<organism evidence="9 10">
    <name type="scientific">Vagococcus hydrophili</name>
    <dbReference type="NCBI Taxonomy" id="2714947"/>
    <lineage>
        <taxon>Bacteria</taxon>
        <taxon>Bacillati</taxon>
        <taxon>Bacillota</taxon>
        <taxon>Bacilli</taxon>
        <taxon>Lactobacillales</taxon>
        <taxon>Enterococcaceae</taxon>
        <taxon>Vagococcus</taxon>
    </lineage>
</organism>
<dbReference type="EMBL" id="CP049887">
    <property type="protein sequence ID" value="QIL49322.1"/>
    <property type="molecule type" value="Genomic_DNA"/>
</dbReference>
<evidence type="ECO:0000256" key="5">
    <source>
        <dbReference type="ARBA" id="ARBA00023015"/>
    </source>
</evidence>
<dbReference type="InterPro" id="IPR031316">
    <property type="entry name" value="FlgM_C"/>
</dbReference>
<accession>A0A6G8AWI5</accession>
<keyword evidence="9" id="KW-0282">Flagellum</keyword>
<dbReference type="InterPro" id="IPR007412">
    <property type="entry name" value="FlgM"/>
</dbReference>
<dbReference type="Proteomes" id="UP000501747">
    <property type="component" value="Chromosome"/>
</dbReference>
<name>A0A6G8AWI5_9ENTE</name>
<keyword evidence="3" id="KW-0678">Repressor</keyword>
<evidence type="ECO:0000256" key="6">
    <source>
        <dbReference type="ARBA" id="ARBA00023163"/>
    </source>
</evidence>
<evidence type="ECO:0000256" key="7">
    <source>
        <dbReference type="SAM" id="MobiDB-lite"/>
    </source>
</evidence>
<dbReference type="KEGG" id="vhy:G7082_12875"/>
<evidence type="ECO:0000256" key="4">
    <source>
        <dbReference type="ARBA" id="ARBA00022795"/>
    </source>
</evidence>
<dbReference type="AlphaFoldDB" id="A0A6G8AWI5"/>
<keyword evidence="6" id="KW-0804">Transcription</keyword>
<evidence type="ECO:0000313" key="10">
    <source>
        <dbReference type="Proteomes" id="UP000501747"/>
    </source>
</evidence>
<keyword evidence="5" id="KW-0805">Transcription regulation</keyword>
<gene>
    <name evidence="9" type="primary">flgM</name>
    <name evidence="9" type="ORF">G7082_12875</name>
</gene>
<dbReference type="GO" id="GO:0044781">
    <property type="term" value="P:bacterial-type flagellum organization"/>
    <property type="evidence" value="ECO:0007669"/>
    <property type="project" value="UniProtKB-KW"/>
</dbReference>
<reference evidence="9 10" key="1">
    <citation type="submission" date="2020-03" db="EMBL/GenBank/DDBJ databases">
        <title>Vagococcus sp. nov., isolated from beetles.</title>
        <authorList>
            <person name="Hyun D.-W."/>
            <person name="Bae J.-W."/>
        </authorList>
    </citation>
    <scope>NUCLEOTIDE SEQUENCE [LARGE SCALE GENOMIC DNA]</scope>
    <source>
        <strain evidence="9 10">HDW17B</strain>
    </source>
</reference>
<keyword evidence="10" id="KW-1185">Reference proteome</keyword>
<dbReference type="SUPFAM" id="SSF101498">
    <property type="entry name" value="Anti-sigma factor FlgM"/>
    <property type="match status" value="1"/>
</dbReference>
<keyword evidence="9" id="KW-0969">Cilium</keyword>
<dbReference type="RefSeq" id="WP_166035519.1">
    <property type="nucleotide sequence ID" value="NZ_CP049887.1"/>
</dbReference>
<comment type="similarity">
    <text evidence="1">Belongs to the FlgM family.</text>
</comment>
<proteinExistence type="inferred from homology"/>
<sequence length="92" mass="10688">MKINNQYNKYGDTYNSQKTNENREKIKKSSSNECVEINLSNTSQKLRMEHHVTEIDNSQKVQDIKKAIKDGTYKVSSEEIADKIFMTLKGQE</sequence>
<evidence type="ECO:0000313" key="9">
    <source>
        <dbReference type="EMBL" id="QIL49322.1"/>
    </source>
</evidence>
<dbReference type="InterPro" id="IPR035890">
    <property type="entry name" value="Anti-sigma-28_factor_FlgM_sf"/>
</dbReference>
<evidence type="ECO:0000259" key="8">
    <source>
        <dbReference type="Pfam" id="PF04316"/>
    </source>
</evidence>